<dbReference type="AlphaFoldDB" id="A0A1F7UKE5"/>
<keyword evidence="1" id="KW-1133">Transmembrane helix</keyword>
<sequence length="619" mass="70529">MKLTLKKWLSMPWVWYGVLPVAIGASYWFGLGALSVPKGLRISALPKVFFDQTFYLQILSKDLFNGSTILPIHFRPMEYVARLIWPYVSLSELYVLGIIVSAILSVWFLAILLQKLTDLSIVGTRFYSLLAFLSVQSILILRPGGSSWYVPFFYLGFLLVVLGEYDLAIGKRIRGTALWGVALFISAVYPWYVSVILVTCVLLFLKRFLEPLSAIIILAVGFVIAEGLILMRHDWWETFLRSSTYELMERGALGFSHLPVLSNSILIIILWIIAWTILRRSQSFQRRISPQRCISTEVMLAAWVAVAILWNQSLLTGISILSDHFIYPVWHLSIFSVVAWPIYARESIFNRWRSILFVLAMVAYAFTMYILSKYAIGVYRFMDFSSLLIHIGSWTFLALGLLSGITRLRLNLIWCFIAFVYALIGIISVGAYAMERTQLSSELIGVRSWMLQDTKVHLRRWCADYLTGDDLSSTTGASFSPAMVMMFDHVPTSVLQDRLVEFSKYLNPDAGIERSYMDDMILIAHDAACLSTTARQILNLIPFTATQRIFLSGCDEDRANAIRAAVIARMKLQWAQQTANDSDFCQRIVIHERFSDDWRIPLSYVKLYEDATAVVYGAK</sequence>
<evidence type="ECO:0000313" key="2">
    <source>
        <dbReference type="EMBL" id="OGL78756.1"/>
    </source>
</evidence>
<dbReference type="Proteomes" id="UP000176603">
    <property type="component" value="Unassembled WGS sequence"/>
</dbReference>
<evidence type="ECO:0000313" key="3">
    <source>
        <dbReference type="Proteomes" id="UP000176603"/>
    </source>
</evidence>
<feature type="transmembrane region" description="Helical" evidence="1">
    <location>
        <begin position="384"/>
        <end position="405"/>
    </location>
</feature>
<feature type="transmembrane region" description="Helical" evidence="1">
    <location>
        <begin position="177"/>
        <end position="205"/>
    </location>
</feature>
<protein>
    <submittedName>
        <fullName evidence="2">Uncharacterized protein</fullName>
    </submittedName>
</protein>
<reference evidence="2 3" key="1">
    <citation type="journal article" date="2016" name="Nat. Commun.">
        <title>Thousands of microbial genomes shed light on interconnected biogeochemical processes in an aquifer system.</title>
        <authorList>
            <person name="Anantharaman K."/>
            <person name="Brown C.T."/>
            <person name="Hug L.A."/>
            <person name="Sharon I."/>
            <person name="Castelle C.J."/>
            <person name="Probst A.J."/>
            <person name="Thomas B.C."/>
            <person name="Singh A."/>
            <person name="Wilkins M.J."/>
            <person name="Karaoz U."/>
            <person name="Brodie E.L."/>
            <person name="Williams K.H."/>
            <person name="Hubbard S.S."/>
            <person name="Banfield J.F."/>
        </authorList>
    </citation>
    <scope>NUCLEOTIDE SEQUENCE [LARGE SCALE GENOMIC DNA]</scope>
</reference>
<feature type="transmembrane region" description="Helical" evidence="1">
    <location>
        <begin position="355"/>
        <end position="372"/>
    </location>
</feature>
<feature type="transmembrane region" description="Helical" evidence="1">
    <location>
        <begin position="251"/>
        <end position="278"/>
    </location>
</feature>
<feature type="transmembrane region" description="Helical" evidence="1">
    <location>
        <begin position="325"/>
        <end position="343"/>
    </location>
</feature>
<dbReference type="STRING" id="1802399.A3E39_01180"/>
<feature type="transmembrane region" description="Helical" evidence="1">
    <location>
        <begin position="412"/>
        <end position="434"/>
    </location>
</feature>
<feature type="transmembrane region" description="Helical" evidence="1">
    <location>
        <begin position="298"/>
        <end position="319"/>
    </location>
</feature>
<accession>A0A1F7UKE5</accession>
<proteinExistence type="predicted"/>
<keyword evidence="1" id="KW-0472">Membrane</keyword>
<organism evidence="2 3">
    <name type="scientific">Candidatus Uhrbacteria bacterium RIFCSPHIGHO2_12_FULL_60_25</name>
    <dbReference type="NCBI Taxonomy" id="1802399"/>
    <lineage>
        <taxon>Bacteria</taxon>
        <taxon>Candidatus Uhriibacteriota</taxon>
    </lineage>
</organism>
<feature type="transmembrane region" description="Helical" evidence="1">
    <location>
        <begin position="148"/>
        <end position="165"/>
    </location>
</feature>
<feature type="transmembrane region" description="Helical" evidence="1">
    <location>
        <begin position="12"/>
        <end position="34"/>
    </location>
</feature>
<comment type="caution">
    <text evidence="2">The sequence shown here is derived from an EMBL/GenBank/DDBJ whole genome shotgun (WGS) entry which is preliminary data.</text>
</comment>
<feature type="transmembrane region" description="Helical" evidence="1">
    <location>
        <begin position="93"/>
        <end position="113"/>
    </location>
</feature>
<keyword evidence="1" id="KW-0812">Transmembrane</keyword>
<feature type="transmembrane region" description="Helical" evidence="1">
    <location>
        <begin position="119"/>
        <end position="141"/>
    </location>
</feature>
<feature type="transmembrane region" description="Helical" evidence="1">
    <location>
        <begin position="212"/>
        <end position="231"/>
    </location>
</feature>
<gene>
    <name evidence="2" type="ORF">A3E39_01180</name>
</gene>
<name>A0A1F7UKE5_9BACT</name>
<evidence type="ECO:0000256" key="1">
    <source>
        <dbReference type="SAM" id="Phobius"/>
    </source>
</evidence>
<dbReference type="EMBL" id="MGEH01000024">
    <property type="protein sequence ID" value="OGL78756.1"/>
    <property type="molecule type" value="Genomic_DNA"/>
</dbReference>